<name>A0AAN8NM87_9PEZI</name>
<evidence type="ECO:0008006" key="4">
    <source>
        <dbReference type="Google" id="ProtNLM"/>
    </source>
</evidence>
<dbReference type="EMBL" id="JAVHJM010000011">
    <property type="protein sequence ID" value="KAK6502278.1"/>
    <property type="molecule type" value="Genomic_DNA"/>
</dbReference>
<sequence length="599" mass="68485">MLPKSFINKRTKPSREPEGPQTIAYNFSYFLLPGAKEIKSASVTGAFTHKSFKTYELRIRSSAQGFTNNNVATDTVVFERPRPGAPFDGKVYYYFTINGRRVIDETKKIEQRWFVGQDGHRWNILEQEDLPSNNTPPPPPRAQKPPAPPPQLPAKTPPKVGDITTQKLVPASTTSRVRPRLNIQPKNGICLFYLRGSPEIKEAFVTGIYDAWGRKRTEKLIWNPKTYLWGISLRISIPLGQENVENLFIVKRTPGVGDETIPRSRGGLVEVKMRGQPISRVNISEPVFLPTRFIGMSHASSYFATVIRAKFPGTSGENSRFAIAGGDVHAWNSIAGDMKWNPINSMWEIRIVFDWIKRSQDDKVHYQIREFVSESIGWKNVINKDLPYEDVDLVLDTDVQQWRRGPPPKVTRNYVPISYAYETKWPFVESIFALGKYTFFWSAPTSPTTINRVLVEGPFTQDPSVTVSRDLKRLLDGTWSLTLEIPARKMRYRYLVDGMYQTNWHENREMDENNLRWNYLQDRDLVFEAEDEDEDDADITISRSTLKGLLEGSLPLDSLSSELQEIVNSVKPREPARDPVTSITTGFELSERAKEALYL</sequence>
<proteinExistence type="predicted"/>
<dbReference type="InterPro" id="IPR014756">
    <property type="entry name" value="Ig_E-set"/>
</dbReference>
<organism evidence="2 3">
    <name type="scientific">Arthrobotrys conoides</name>
    <dbReference type="NCBI Taxonomy" id="74498"/>
    <lineage>
        <taxon>Eukaryota</taxon>
        <taxon>Fungi</taxon>
        <taxon>Dikarya</taxon>
        <taxon>Ascomycota</taxon>
        <taxon>Pezizomycotina</taxon>
        <taxon>Orbiliomycetes</taxon>
        <taxon>Orbiliales</taxon>
        <taxon>Orbiliaceae</taxon>
        <taxon>Arthrobotrys</taxon>
    </lineage>
</organism>
<gene>
    <name evidence="2" type="ORF">TWF506_002861</name>
</gene>
<evidence type="ECO:0000313" key="2">
    <source>
        <dbReference type="EMBL" id="KAK6502278.1"/>
    </source>
</evidence>
<dbReference type="InterPro" id="IPR013783">
    <property type="entry name" value="Ig-like_fold"/>
</dbReference>
<evidence type="ECO:0000313" key="3">
    <source>
        <dbReference type="Proteomes" id="UP001307849"/>
    </source>
</evidence>
<feature type="region of interest" description="Disordered" evidence="1">
    <location>
        <begin position="128"/>
        <end position="162"/>
    </location>
</feature>
<dbReference type="SUPFAM" id="SSF81296">
    <property type="entry name" value="E set domains"/>
    <property type="match status" value="1"/>
</dbReference>
<reference evidence="2 3" key="1">
    <citation type="submission" date="2019-10" db="EMBL/GenBank/DDBJ databases">
        <authorList>
            <person name="Palmer J.M."/>
        </authorList>
    </citation>
    <scope>NUCLEOTIDE SEQUENCE [LARGE SCALE GENOMIC DNA]</scope>
    <source>
        <strain evidence="2 3">TWF506</strain>
    </source>
</reference>
<keyword evidence="3" id="KW-1185">Reference proteome</keyword>
<protein>
    <recommendedName>
        <fullName evidence="4">CBM20 domain-containing protein</fullName>
    </recommendedName>
</protein>
<accession>A0AAN8NM87</accession>
<dbReference type="Gene3D" id="2.60.40.10">
    <property type="entry name" value="Immunoglobulins"/>
    <property type="match status" value="1"/>
</dbReference>
<dbReference type="AlphaFoldDB" id="A0AAN8NM87"/>
<evidence type="ECO:0000256" key="1">
    <source>
        <dbReference type="SAM" id="MobiDB-lite"/>
    </source>
</evidence>
<dbReference type="Proteomes" id="UP001307849">
    <property type="component" value="Unassembled WGS sequence"/>
</dbReference>
<comment type="caution">
    <text evidence="2">The sequence shown here is derived from an EMBL/GenBank/DDBJ whole genome shotgun (WGS) entry which is preliminary data.</text>
</comment>
<feature type="compositionally biased region" description="Pro residues" evidence="1">
    <location>
        <begin position="134"/>
        <end position="156"/>
    </location>
</feature>